<keyword evidence="1" id="KW-0175">Coiled coil</keyword>
<protein>
    <submittedName>
        <fullName evidence="2">Uncharacterized protein</fullName>
    </submittedName>
</protein>
<proteinExistence type="predicted"/>
<gene>
    <name evidence="2" type="primary">ORF147299</name>
</gene>
<evidence type="ECO:0000256" key="1">
    <source>
        <dbReference type="SAM" id="Coils"/>
    </source>
</evidence>
<dbReference type="AlphaFoldDB" id="A0A0B7AYZ6"/>
<evidence type="ECO:0000313" key="2">
    <source>
        <dbReference type="EMBL" id="CEK85291.1"/>
    </source>
</evidence>
<feature type="non-terminal residue" evidence="2">
    <location>
        <position position="1"/>
    </location>
</feature>
<reference evidence="2" key="1">
    <citation type="submission" date="2014-12" db="EMBL/GenBank/DDBJ databases">
        <title>Insight into the proteome of Arion vulgaris.</title>
        <authorList>
            <person name="Aradska J."/>
            <person name="Bulat T."/>
            <person name="Smidak R."/>
            <person name="Sarate P."/>
            <person name="Gangsoo J."/>
            <person name="Sialana F."/>
            <person name="Bilban M."/>
            <person name="Lubec G."/>
        </authorList>
    </citation>
    <scope>NUCLEOTIDE SEQUENCE</scope>
    <source>
        <tissue evidence="2">Skin</tissue>
    </source>
</reference>
<dbReference type="EMBL" id="HACG01038426">
    <property type="protein sequence ID" value="CEK85291.1"/>
    <property type="molecule type" value="Transcribed_RNA"/>
</dbReference>
<organism evidence="2">
    <name type="scientific">Arion vulgaris</name>
    <dbReference type="NCBI Taxonomy" id="1028688"/>
    <lineage>
        <taxon>Eukaryota</taxon>
        <taxon>Metazoa</taxon>
        <taxon>Spiralia</taxon>
        <taxon>Lophotrochozoa</taxon>
        <taxon>Mollusca</taxon>
        <taxon>Gastropoda</taxon>
        <taxon>Heterobranchia</taxon>
        <taxon>Euthyneura</taxon>
        <taxon>Panpulmonata</taxon>
        <taxon>Eupulmonata</taxon>
        <taxon>Stylommatophora</taxon>
        <taxon>Helicina</taxon>
        <taxon>Arionoidea</taxon>
        <taxon>Arionidae</taxon>
        <taxon>Arion</taxon>
    </lineage>
</organism>
<feature type="coiled-coil region" evidence="1">
    <location>
        <begin position="50"/>
        <end position="77"/>
    </location>
</feature>
<name>A0A0B7AYZ6_9EUPU</name>
<sequence length="121" mass="13682">VNLNMKRKAATIDALKKKYKESCVRKCEVDDLRNSLRLAREKAANLAVMVREHKSTVEIQQKQLQKAEEMISKLAIEKEEEILLARREHNKDCSSTLTATSLSTITDPVLTITNNDPVSVC</sequence>
<accession>A0A0B7AYZ6</accession>